<organism evidence="3 4">
    <name type="scientific">Petrolisthes manimaculis</name>
    <dbReference type="NCBI Taxonomy" id="1843537"/>
    <lineage>
        <taxon>Eukaryota</taxon>
        <taxon>Metazoa</taxon>
        <taxon>Ecdysozoa</taxon>
        <taxon>Arthropoda</taxon>
        <taxon>Crustacea</taxon>
        <taxon>Multicrustacea</taxon>
        <taxon>Malacostraca</taxon>
        <taxon>Eumalacostraca</taxon>
        <taxon>Eucarida</taxon>
        <taxon>Decapoda</taxon>
        <taxon>Pleocyemata</taxon>
        <taxon>Anomura</taxon>
        <taxon>Galatheoidea</taxon>
        <taxon>Porcellanidae</taxon>
        <taxon>Petrolisthes</taxon>
    </lineage>
</organism>
<keyword evidence="2" id="KW-0472">Membrane</keyword>
<dbReference type="SUPFAM" id="SSF103491">
    <property type="entry name" value="Preprotein translocase SecY subunit"/>
    <property type="match status" value="1"/>
</dbReference>
<dbReference type="GO" id="GO:0015031">
    <property type="term" value="P:protein transport"/>
    <property type="evidence" value="ECO:0007669"/>
    <property type="project" value="InterPro"/>
</dbReference>
<feature type="transmembrane region" description="Helical" evidence="2">
    <location>
        <begin position="20"/>
        <end position="43"/>
    </location>
</feature>
<dbReference type="EMBL" id="JAWZYT010002082">
    <property type="protein sequence ID" value="KAK4306848.1"/>
    <property type="molecule type" value="Genomic_DNA"/>
</dbReference>
<accession>A0AAE1PEY6</accession>
<feature type="transmembrane region" description="Helical" evidence="2">
    <location>
        <begin position="120"/>
        <end position="139"/>
    </location>
</feature>
<keyword evidence="2" id="KW-0812">Transmembrane</keyword>
<protein>
    <submittedName>
        <fullName evidence="3">Uncharacterized protein</fullName>
    </submittedName>
</protein>
<comment type="caution">
    <text evidence="3">The sequence shown here is derived from an EMBL/GenBank/DDBJ whole genome shotgun (WGS) entry which is preliminary data.</text>
</comment>
<dbReference type="Gene3D" id="1.10.3370.10">
    <property type="entry name" value="SecY subunit domain"/>
    <property type="match status" value="1"/>
</dbReference>
<proteinExistence type="inferred from homology"/>
<dbReference type="AlphaFoldDB" id="A0AAE1PEY6"/>
<evidence type="ECO:0000256" key="1">
    <source>
        <dbReference type="RuleBase" id="RU004349"/>
    </source>
</evidence>
<keyword evidence="2" id="KW-1133">Transmembrane helix</keyword>
<reference evidence="3" key="1">
    <citation type="submission" date="2023-11" db="EMBL/GenBank/DDBJ databases">
        <title>Genome assemblies of two species of porcelain crab, Petrolisthes cinctipes and Petrolisthes manimaculis (Anomura: Porcellanidae).</title>
        <authorList>
            <person name="Angst P."/>
        </authorList>
    </citation>
    <scope>NUCLEOTIDE SEQUENCE</scope>
    <source>
        <strain evidence="3">PB745_02</strain>
        <tissue evidence="3">Gill</tissue>
    </source>
</reference>
<keyword evidence="4" id="KW-1185">Reference proteome</keyword>
<dbReference type="GO" id="GO:0016020">
    <property type="term" value="C:membrane"/>
    <property type="evidence" value="ECO:0007669"/>
    <property type="project" value="InterPro"/>
</dbReference>
<dbReference type="InterPro" id="IPR002208">
    <property type="entry name" value="SecY/SEC61-alpha"/>
</dbReference>
<sequence length="227" mass="24800">MTIGLAILYVMTGIYGEPSALGAGTCLIIILQLVVASMIVLLLDEILKMGYGLGSGISLFIATNVCEKIVWKAFSPTTVDIGRGPEFEGAIISLFYLLATRNNKIQALNEAFFRQNLPNLTSLLATVLIFGIVIYLQGFKVDLPIKSARFRGQCTFYPIKLFYTSNIPIILQSALLSNLFVISQSLAANFKGNYFVNLLGMWNETASGGYQKASYPSGGFCYYLSPP</sequence>
<dbReference type="PANTHER" id="PTHR10906">
    <property type="entry name" value="SECY/SEC61-ALPHA FAMILY MEMBER"/>
    <property type="match status" value="1"/>
</dbReference>
<dbReference type="Proteomes" id="UP001292094">
    <property type="component" value="Unassembled WGS sequence"/>
</dbReference>
<comment type="similarity">
    <text evidence="1">Belongs to the SecY/SEC61-alpha family.</text>
</comment>
<evidence type="ECO:0000313" key="4">
    <source>
        <dbReference type="Proteomes" id="UP001292094"/>
    </source>
</evidence>
<dbReference type="Pfam" id="PF00344">
    <property type="entry name" value="SecY"/>
    <property type="match status" value="1"/>
</dbReference>
<evidence type="ECO:0000313" key="3">
    <source>
        <dbReference type="EMBL" id="KAK4306848.1"/>
    </source>
</evidence>
<evidence type="ECO:0000256" key="2">
    <source>
        <dbReference type="SAM" id="Phobius"/>
    </source>
</evidence>
<dbReference type="InterPro" id="IPR023201">
    <property type="entry name" value="SecY_dom_sf"/>
</dbReference>
<feature type="transmembrane region" description="Helical" evidence="2">
    <location>
        <begin position="159"/>
        <end position="181"/>
    </location>
</feature>
<gene>
    <name evidence="3" type="ORF">Pmani_021354</name>
</gene>
<name>A0AAE1PEY6_9EUCA</name>